<evidence type="ECO:0000256" key="4">
    <source>
        <dbReference type="ARBA" id="ARBA00023242"/>
    </source>
</evidence>
<keyword evidence="4" id="KW-0539">Nucleus</keyword>
<dbReference type="GO" id="GO:0019005">
    <property type="term" value="C:SCF ubiquitin ligase complex"/>
    <property type="evidence" value="ECO:0007669"/>
    <property type="project" value="TreeGrafter"/>
</dbReference>
<dbReference type="GO" id="GO:0016567">
    <property type="term" value="P:protein ubiquitination"/>
    <property type="evidence" value="ECO:0007669"/>
    <property type="project" value="TreeGrafter"/>
</dbReference>
<proteinExistence type="predicted"/>
<comment type="pathway">
    <text evidence="2">Protein modification; protein ubiquitination.</text>
</comment>
<dbReference type="InterPro" id="IPR001810">
    <property type="entry name" value="F-box_dom"/>
</dbReference>
<comment type="subcellular location">
    <subcellularLocation>
        <location evidence="1">Nucleus</location>
    </subcellularLocation>
</comment>
<dbReference type="InterPro" id="IPR036047">
    <property type="entry name" value="F-box-like_dom_sf"/>
</dbReference>
<keyword evidence="7" id="KW-1185">Reference proteome</keyword>
<dbReference type="OMA" id="HMELYSV"/>
<dbReference type="Pfam" id="PF12937">
    <property type="entry name" value="F-box-like"/>
    <property type="match status" value="1"/>
</dbReference>
<accession>A0A8W8MT71</accession>
<dbReference type="PANTHER" id="PTHR13123:SF7">
    <property type="entry name" value="LD30288P"/>
    <property type="match status" value="1"/>
</dbReference>
<dbReference type="AlphaFoldDB" id="A0A8W8MT71"/>
<protein>
    <recommendedName>
        <fullName evidence="5">F-box domain-containing protein</fullName>
    </recommendedName>
</protein>
<evidence type="ECO:0000313" key="7">
    <source>
        <dbReference type="Proteomes" id="UP000005408"/>
    </source>
</evidence>
<dbReference type="GO" id="GO:0005737">
    <property type="term" value="C:cytoplasm"/>
    <property type="evidence" value="ECO:0007669"/>
    <property type="project" value="TreeGrafter"/>
</dbReference>
<evidence type="ECO:0000256" key="3">
    <source>
        <dbReference type="ARBA" id="ARBA00022786"/>
    </source>
</evidence>
<evidence type="ECO:0000256" key="2">
    <source>
        <dbReference type="ARBA" id="ARBA00004906"/>
    </source>
</evidence>
<name>A0A8W8MT71_MAGGI</name>
<dbReference type="SUPFAM" id="SSF81383">
    <property type="entry name" value="F-box domain"/>
    <property type="match status" value="1"/>
</dbReference>
<evidence type="ECO:0000256" key="1">
    <source>
        <dbReference type="ARBA" id="ARBA00004123"/>
    </source>
</evidence>
<dbReference type="Gene3D" id="1.20.1280.50">
    <property type="match status" value="1"/>
</dbReference>
<dbReference type="PROSITE" id="PS50181">
    <property type="entry name" value="FBOX"/>
    <property type="match status" value="1"/>
</dbReference>
<organism evidence="6 7">
    <name type="scientific">Magallana gigas</name>
    <name type="common">Pacific oyster</name>
    <name type="synonym">Crassostrea gigas</name>
    <dbReference type="NCBI Taxonomy" id="29159"/>
    <lineage>
        <taxon>Eukaryota</taxon>
        <taxon>Metazoa</taxon>
        <taxon>Spiralia</taxon>
        <taxon>Lophotrochozoa</taxon>
        <taxon>Mollusca</taxon>
        <taxon>Bivalvia</taxon>
        <taxon>Autobranchia</taxon>
        <taxon>Pteriomorphia</taxon>
        <taxon>Ostreida</taxon>
        <taxon>Ostreoidea</taxon>
        <taxon>Ostreidae</taxon>
        <taxon>Magallana</taxon>
    </lineage>
</organism>
<dbReference type="PANTHER" id="PTHR13123">
    <property type="entry name" value="LD30288P"/>
    <property type="match status" value="1"/>
</dbReference>
<reference evidence="6" key="1">
    <citation type="submission" date="2022-08" db="UniProtKB">
        <authorList>
            <consortium name="EnsemblMetazoa"/>
        </authorList>
    </citation>
    <scope>IDENTIFICATION</scope>
    <source>
        <strain evidence="6">05x7-T-G4-1.051#20</strain>
    </source>
</reference>
<keyword evidence="3" id="KW-0833">Ubl conjugation pathway</keyword>
<sequence length="339" mass="38841">MEASSRGNVYVKQNGHWVIASGGYDAGGGVLDSARERGSAIGTTENYNERMVSIQIVLDMNKMQLLPLPFLRNIQGTGQQRKTNESVSSALEKLQFEEYANQYRQFMYCLEFYRSLIKHKSHRISGTVQKHVCNMLEQMTSTAISLELFVPSLKQTLRDVHDCLRDKEQEMIGSKAMRRKHQDMVSNCLVRVSNFQYTQKEEDGTLSLMDLPKECLINILKKLEKPRDIINVALTCSTLEVIAMDTEVWESMCFHHFSDKEICDYVGHMELYSVNWVEVFKFCLKKSKVLKTCYGDELVVCNNCRGVCWRRVGHDCISNEVLPSFTALSPADFLNLLNL</sequence>
<evidence type="ECO:0000259" key="5">
    <source>
        <dbReference type="PROSITE" id="PS50181"/>
    </source>
</evidence>
<dbReference type="OrthoDB" id="9991467at2759"/>
<dbReference type="Proteomes" id="UP000005408">
    <property type="component" value="Unassembled WGS sequence"/>
</dbReference>
<dbReference type="InterPro" id="IPR040394">
    <property type="entry name" value="FBX25/32"/>
</dbReference>
<dbReference type="GO" id="GO:0005634">
    <property type="term" value="C:nucleus"/>
    <property type="evidence" value="ECO:0007669"/>
    <property type="project" value="UniProtKB-SubCell"/>
</dbReference>
<evidence type="ECO:0000313" key="6">
    <source>
        <dbReference type="EnsemblMetazoa" id="G34953.5:cds"/>
    </source>
</evidence>
<dbReference type="EnsemblMetazoa" id="G34953.5">
    <property type="protein sequence ID" value="G34953.5:cds"/>
    <property type="gene ID" value="G34953"/>
</dbReference>
<feature type="domain" description="F-box" evidence="5">
    <location>
        <begin position="205"/>
        <end position="252"/>
    </location>
</feature>